<protein>
    <submittedName>
        <fullName evidence="1">Uncharacterized protein</fullName>
    </submittedName>
</protein>
<dbReference type="Proteomes" id="UP001185331">
    <property type="component" value="Unassembled WGS sequence"/>
</dbReference>
<reference evidence="1" key="1">
    <citation type="submission" date="2023-07" db="EMBL/GenBank/DDBJ databases">
        <title>Sorghum-associated microbial communities from plants grown in Nebraska, USA.</title>
        <authorList>
            <person name="Schachtman D."/>
        </authorList>
    </citation>
    <scope>NUCLEOTIDE SEQUENCE</scope>
    <source>
        <strain evidence="1">BE330</strain>
    </source>
</reference>
<dbReference type="RefSeq" id="WP_309850446.1">
    <property type="nucleotide sequence ID" value="NZ_JAVDQJ010000002.1"/>
</dbReference>
<dbReference type="EMBL" id="JAVDQK010000001">
    <property type="protein sequence ID" value="MDR6216579.1"/>
    <property type="molecule type" value="Genomic_DNA"/>
</dbReference>
<evidence type="ECO:0000313" key="2">
    <source>
        <dbReference type="Proteomes" id="UP001185331"/>
    </source>
</evidence>
<dbReference type="AlphaFoldDB" id="A0AAE3X982"/>
<comment type="caution">
    <text evidence="1">The sequence shown here is derived from an EMBL/GenBank/DDBJ whole genome shotgun (WGS) entry which is preliminary data.</text>
</comment>
<name>A0AAE3X982_9DEIO</name>
<proteinExistence type="predicted"/>
<evidence type="ECO:0000313" key="1">
    <source>
        <dbReference type="EMBL" id="MDR6216579.1"/>
    </source>
</evidence>
<sequence length="68" mass="6973">MDASVPLLDSPATLKVGPGLLHPVALVGPNHTLTLMDAGPPDMLGTITDELAQGGYALGQVRREVRGA</sequence>
<gene>
    <name evidence="1" type="ORF">J2Y00_000128</name>
</gene>
<organism evidence="1 2">
    <name type="scientific">Deinococcus soli</name>
    <name type="common">ex Cha et al. 2016</name>
    <dbReference type="NCBI Taxonomy" id="1309411"/>
    <lineage>
        <taxon>Bacteria</taxon>
        <taxon>Thermotogati</taxon>
        <taxon>Deinococcota</taxon>
        <taxon>Deinococci</taxon>
        <taxon>Deinococcales</taxon>
        <taxon>Deinococcaceae</taxon>
        <taxon>Deinococcus</taxon>
    </lineage>
</organism>
<accession>A0AAE3X982</accession>